<dbReference type="InterPro" id="IPR036249">
    <property type="entry name" value="Thioredoxin-like_sf"/>
</dbReference>
<dbReference type="CDD" id="cd02976">
    <property type="entry name" value="NrdH"/>
    <property type="match status" value="1"/>
</dbReference>
<dbReference type="InterPro" id="IPR002109">
    <property type="entry name" value="Glutaredoxin"/>
</dbReference>
<protein>
    <recommendedName>
        <fullName evidence="1">Glutaredoxin domain-containing protein</fullName>
    </recommendedName>
</protein>
<organism evidence="2 3">
    <name type="scientific">Marine Group III euryarchaeote CG-Epi2</name>
    <dbReference type="NCBI Taxonomy" id="1888996"/>
    <lineage>
        <taxon>Archaea</taxon>
        <taxon>Methanobacteriati</taxon>
        <taxon>Thermoplasmatota</taxon>
        <taxon>Thermoplasmata</taxon>
        <taxon>Candidatus Thermoprofundales</taxon>
    </lineage>
</organism>
<proteinExistence type="predicted"/>
<dbReference type="AlphaFoldDB" id="A0A1J5TNN0"/>
<evidence type="ECO:0000259" key="1">
    <source>
        <dbReference type="Pfam" id="PF00462"/>
    </source>
</evidence>
<feature type="domain" description="Glutaredoxin" evidence="1">
    <location>
        <begin position="4"/>
        <end position="60"/>
    </location>
</feature>
<dbReference type="EMBL" id="MIYZ01000012">
    <property type="protein sequence ID" value="OIR22554.1"/>
    <property type="molecule type" value="Genomic_DNA"/>
</dbReference>
<accession>A0A1J5TNN0</accession>
<evidence type="ECO:0000313" key="3">
    <source>
        <dbReference type="Proteomes" id="UP000183615"/>
    </source>
</evidence>
<sequence length="78" mass="8737">MTKIKVYGTPTCGDCIVAKQVFNEKDIAFDFINIADSEEDTKKAIELNNGVRRIPVIIFEDGSILVEPSRHELLVKLS</sequence>
<comment type="caution">
    <text evidence="2">The sequence shown here is derived from an EMBL/GenBank/DDBJ whole genome shotgun (WGS) entry which is preliminary data.</text>
</comment>
<gene>
    <name evidence="2" type="ORF">BET99_00790</name>
</gene>
<evidence type="ECO:0000313" key="2">
    <source>
        <dbReference type="EMBL" id="OIR22554.1"/>
    </source>
</evidence>
<dbReference type="SUPFAM" id="SSF52833">
    <property type="entry name" value="Thioredoxin-like"/>
    <property type="match status" value="1"/>
</dbReference>
<dbReference type="Pfam" id="PF00462">
    <property type="entry name" value="Glutaredoxin"/>
    <property type="match status" value="1"/>
</dbReference>
<reference evidence="2 3" key="1">
    <citation type="submission" date="2016-08" db="EMBL/GenBank/DDBJ databases">
        <title>New Insights into Marine Group III Euryarchaeota, from dark to light.</title>
        <authorList>
            <person name="Haro-Moreno J.M."/>
            <person name="Rodriguez-Valera F."/>
            <person name="Lopez-Garcia P."/>
            <person name="Moreira D."/>
            <person name="Martin-Cuadrado A.B."/>
        </authorList>
    </citation>
    <scope>NUCLEOTIDE SEQUENCE [LARGE SCALE GENOMIC DNA]</scope>
    <source>
        <strain evidence="2">CG-Epi2</strain>
    </source>
</reference>
<dbReference type="Proteomes" id="UP000183615">
    <property type="component" value="Unassembled WGS sequence"/>
</dbReference>
<dbReference type="PROSITE" id="PS51354">
    <property type="entry name" value="GLUTAREDOXIN_2"/>
    <property type="match status" value="1"/>
</dbReference>
<dbReference type="Gene3D" id="3.40.30.10">
    <property type="entry name" value="Glutaredoxin"/>
    <property type="match status" value="1"/>
</dbReference>
<name>A0A1J5TNN0_9ARCH</name>